<proteinExistence type="predicted"/>
<dbReference type="GO" id="GO:0004386">
    <property type="term" value="F:helicase activity"/>
    <property type="evidence" value="ECO:0007669"/>
    <property type="project" value="InterPro"/>
</dbReference>
<organism evidence="2 3">
    <name type="scientific">Shigella phage Sfin-6</name>
    <dbReference type="NCBI Taxonomy" id="2608403"/>
    <lineage>
        <taxon>Viruses</taxon>
        <taxon>Duplodnaviria</taxon>
        <taxon>Heunggongvirae</taxon>
        <taxon>Uroviricota</taxon>
        <taxon>Caudoviricetes</taxon>
        <taxon>Drexlerviridae</taxon>
        <taxon>Tunavirinae</taxon>
        <taxon>Tunavirus</taxon>
        <taxon>Tunavirus Sfin1</taxon>
    </lineage>
</organism>
<dbReference type="Proteomes" id="UP000515844">
    <property type="component" value="Segment"/>
</dbReference>
<dbReference type="Pfam" id="PF08273">
    <property type="entry name" value="Zn_Ribbon_Prim"/>
    <property type="match status" value="1"/>
</dbReference>
<reference evidence="2 3" key="1">
    <citation type="submission" date="2019-08" db="EMBL/GenBank/DDBJ databases">
        <title>Isolation and characterization of phage Sfin-6.</title>
        <authorList>
            <person name="Ahamed S.T."/>
            <person name="Giri N."/>
        </authorList>
    </citation>
    <scope>NUCLEOTIDE SEQUENCE [LARGE SCALE GENOMIC DNA]</scope>
</reference>
<accession>A0A7G3NZJ4</accession>
<protein>
    <submittedName>
        <fullName evidence="2">DNA primase</fullName>
    </submittedName>
</protein>
<dbReference type="InterPro" id="IPR013237">
    <property type="entry name" value="Phage_T7_Gp4_N"/>
</dbReference>
<dbReference type="GO" id="GO:0008270">
    <property type="term" value="F:zinc ion binding"/>
    <property type="evidence" value="ECO:0007669"/>
    <property type="project" value="InterPro"/>
</dbReference>
<dbReference type="SMART" id="SM00778">
    <property type="entry name" value="Prim_Zn_Ribbon"/>
    <property type="match status" value="1"/>
</dbReference>
<evidence type="ECO:0000313" key="3">
    <source>
        <dbReference type="Proteomes" id="UP000515844"/>
    </source>
</evidence>
<sequence length="320" mass="36547">MMFQKEDVLPYMKGLWREAFQSVCGLPNEVFNKKHQPCPNCGGKDRFRWTDNLNTPGDGGAICNSCGNDSGIGWLMKLTGMPYSECINILGRFLGKVPQEYIVKANKKARRTPVSGVNVMMADHEAVMKVMERTEKRVNTPLSMFESLPTESFDVGVKRREDGGESVFHTIPCQLVHEDGLDDEFCNILIIDEEGRESFYAKKYTSCSVAVTGKTEKAIYLCLNWIDAQHIAFHTKQEVWACFTPENLEMVAYRYKGDREVRVACEPSDKETLYMADDRQLKISSRILEDTVQECKLSYSQQVTYSNRLRAVFYCPLQDQ</sequence>
<evidence type="ECO:0000313" key="2">
    <source>
        <dbReference type="EMBL" id="QGZ15909.1"/>
    </source>
</evidence>
<dbReference type="SUPFAM" id="SSF57783">
    <property type="entry name" value="Zinc beta-ribbon"/>
    <property type="match status" value="1"/>
</dbReference>
<feature type="domain" description="DNA primase/helicase Gp4 N-terminal Bacteriophage T7-like" evidence="1">
    <location>
        <begin position="33"/>
        <end position="72"/>
    </location>
</feature>
<name>A0A7G3NZJ4_9CAUD</name>
<dbReference type="EMBL" id="MN393473">
    <property type="protein sequence ID" value="QGZ15909.1"/>
    <property type="molecule type" value="Genomic_DNA"/>
</dbReference>
<evidence type="ECO:0000259" key="1">
    <source>
        <dbReference type="SMART" id="SM00778"/>
    </source>
</evidence>
<gene>
    <name evidence="2" type="ORF">Sfin6_0001</name>
</gene>